<feature type="transmembrane region" description="Helical" evidence="1">
    <location>
        <begin position="454"/>
        <end position="474"/>
    </location>
</feature>
<dbReference type="EMBL" id="FQUO01000005">
    <property type="protein sequence ID" value="SHF13834.1"/>
    <property type="molecule type" value="Genomic_DNA"/>
</dbReference>
<reference evidence="2 3" key="1">
    <citation type="submission" date="2016-11" db="EMBL/GenBank/DDBJ databases">
        <authorList>
            <person name="Jaros S."/>
            <person name="Januszkiewicz K."/>
            <person name="Wedrychowicz H."/>
        </authorList>
    </citation>
    <scope>NUCLEOTIDE SEQUENCE [LARGE SCALE GENOMIC DNA]</scope>
    <source>
        <strain evidence="2 3">DSM 26897</strain>
    </source>
</reference>
<dbReference type="PANTHER" id="PTHR43471">
    <property type="entry name" value="ABC TRANSPORTER PERMEASE"/>
    <property type="match status" value="1"/>
</dbReference>
<keyword evidence="1" id="KW-1133">Transmembrane helix</keyword>
<keyword evidence="1" id="KW-0812">Transmembrane</keyword>
<feature type="transmembrane region" description="Helical" evidence="1">
    <location>
        <begin position="244"/>
        <end position="262"/>
    </location>
</feature>
<gene>
    <name evidence="2" type="ORF">SAMN05444008_105113</name>
</gene>
<evidence type="ECO:0000256" key="1">
    <source>
        <dbReference type="SAM" id="Phobius"/>
    </source>
</evidence>
<protein>
    <submittedName>
        <fullName evidence="2">ABC-2 type transport system permease protein</fullName>
    </submittedName>
</protein>
<proteinExistence type="predicted"/>
<feature type="transmembrane region" description="Helical" evidence="1">
    <location>
        <begin position="130"/>
        <end position="153"/>
    </location>
</feature>
<dbReference type="STRING" id="1302690.BUE76_22285"/>
<accession>A0A1M4Z735</accession>
<name>A0A1M4Z735_9BACT</name>
<sequence length="481" mass="53375">MRKSVLNLMAKQVVATAMGNKAVLLLMWLVVALMVYATITGVATFRTQTGIRKQFQQEVRKHWEEMPDKHPHRMAHYGYIAFRAKHPLSIFDFGVESYTGNAVFLEAHKQNSVNFSEASFSTGLLRFGEMSMATILQVLVPLVLFFIGFGLIATDRENGTLKLLLSQGASWKEIMTGRSLGLMVVAFTFLLAALLLLLTGMIVSSAGFTLDGSLRLLFLMLTYGLYLAIICVTAVVVSAVAARARAALAGLIGVWLLFAIVLPRTTQAIGTYLYPAPSRIAFETGVEKNILQLGDSHNPDDPYFKRLKDSVLKVHGATSIEELPFNYAGFQMREGERMSSEVYNRHQQALLRTYEQQNKVARLSAFLNPFAAVKHLSMAMSGTDFQSYMRFQQQTEAYRYRLAQHMNELQIKLVSNKKLLPADKPYSISSAHWKAFPDFSYQGLTGAAAIGAEALSLAALLFWAALLTVLVSSLSKKLKAV</sequence>
<dbReference type="AlphaFoldDB" id="A0A1M4Z735"/>
<feature type="transmembrane region" description="Helical" evidence="1">
    <location>
        <begin position="180"/>
        <end position="204"/>
    </location>
</feature>
<dbReference type="Proteomes" id="UP000184368">
    <property type="component" value="Unassembled WGS sequence"/>
</dbReference>
<dbReference type="InterPro" id="IPR021913">
    <property type="entry name" value="DUF3526"/>
</dbReference>
<keyword evidence="1" id="KW-0472">Membrane</keyword>
<keyword evidence="3" id="KW-1185">Reference proteome</keyword>
<dbReference type="PANTHER" id="PTHR43471:SF1">
    <property type="entry name" value="ABC TRANSPORTER PERMEASE PROTEIN NOSY-RELATED"/>
    <property type="match status" value="1"/>
</dbReference>
<dbReference type="Pfam" id="PF12040">
    <property type="entry name" value="DUF3526"/>
    <property type="match status" value="1"/>
</dbReference>
<evidence type="ECO:0000313" key="3">
    <source>
        <dbReference type="Proteomes" id="UP000184368"/>
    </source>
</evidence>
<feature type="transmembrane region" description="Helical" evidence="1">
    <location>
        <begin position="216"/>
        <end position="237"/>
    </location>
</feature>
<evidence type="ECO:0000313" key="2">
    <source>
        <dbReference type="EMBL" id="SHF13834.1"/>
    </source>
</evidence>
<organism evidence="2 3">
    <name type="scientific">Cnuella takakiae</name>
    <dbReference type="NCBI Taxonomy" id="1302690"/>
    <lineage>
        <taxon>Bacteria</taxon>
        <taxon>Pseudomonadati</taxon>
        <taxon>Bacteroidota</taxon>
        <taxon>Chitinophagia</taxon>
        <taxon>Chitinophagales</taxon>
        <taxon>Chitinophagaceae</taxon>
        <taxon>Cnuella</taxon>
    </lineage>
</organism>